<dbReference type="AlphaFoldDB" id="A0AA38PR36"/>
<gene>
    <name evidence="1" type="ORF">F5890DRAFT_1542186</name>
</gene>
<reference evidence="1" key="1">
    <citation type="submission" date="2022-08" db="EMBL/GenBank/DDBJ databases">
        <authorList>
            <consortium name="DOE Joint Genome Institute"/>
            <person name="Min B."/>
            <person name="Riley R."/>
            <person name="Sierra-Patev S."/>
            <person name="Naranjo-Ortiz M."/>
            <person name="Looney B."/>
            <person name="Konkel Z."/>
            <person name="Slot J.C."/>
            <person name="Sakamoto Y."/>
            <person name="Steenwyk J.L."/>
            <person name="Rokas A."/>
            <person name="Carro J."/>
            <person name="Camarero S."/>
            <person name="Ferreira P."/>
            <person name="Molpeceres G."/>
            <person name="Ruiz-Duenas F.J."/>
            <person name="Serrano A."/>
            <person name="Henrissat B."/>
            <person name="Drula E."/>
            <person name="Hughes K.W."/>
            <person name="Mata J.L."/>
            <person name="Ishikawa N.K."/>
            <person name="Vargas-Isla R."/>
            <person name="Ushijima S."/>
            <person name="Smith C.A."/>
            <person name="Ahrendt S."/>
            <person name="Andreopoulos W."/>
            <person name="He G."/>
            <person name="Labutti K."/>
            <person name="Lipzen A."/>
            <person name="Ng V."/>
            <person name="Sandor L."/>
            <person name="Barry K."/>
            <person name="Martinez A.T."/>
            <person name="Xiao Y."/>
            <person name="Gibbons J.G."/>
            <person name="Terashima K."/>
            <person name="Hibbett D.S."/>
            <person name="Grigoriev I.V."/>
        </authorList>
    </citation>
    <scope>NUCLEOTIDE SEQUENCE</scope>
    <source>
        <strain evidence="1">TFB7829</strain>
    </source>
</reference>
<dbReference type="EMBL" id="MU802199">
    <property type="protein sequence ID" value="KAJ3980328.1"/>
    <property type="molecule type" value="Genomic_DNA"/>
</dbReference>
<dbReference type="Proteomes" id="UP001163850">
    <property type="component" value="Unassembled WGS sequence"/>
</dbReference>
<name>A0AA38PR36_9AGAR</name>
<accession>A0AA38PR36</accession>
<organism evidence="1 2">
    <name type="scientific">Lentinula detonsa</name>
    <dbReference type="NCBI Taxonomy" id="2804962"/>
    <lineage>
        <taxon>Eukaryota</taxon>
        <taxon>Fungi</taxon>
        <taxon>Dikarya</taxon>
        <taxon>Basidiomycota</taxon>
        <taxon>Agaricomycotina</taxon>
        <taxon>Agaricomycetes</taxon>
        <taxon>Agaricomycetidae</taxon>
        <taxon>Agaricales</taxon>
        <taxon>Marasmiineae</taxon>
        <taxon>Omphalotaceae</taxon>
        <taxon>Lentinula</taxon>
    </lineage>
</organism>
<proteinExistence type="predicted"/>
<protein>
    <submittedName>
        <fullName evidence="1">Uncharacterized protein</fullName>
    </submittedName>
</protein>
<sequence>MIYVSIWYVNDDAPSSSFSQYVDFKGLLHIAVHSKDKLPRGTHVTGGIPYPGGFTGKDIARELLINHDISTSDR</sequence>
<comment type="caution">
    <text evidence="1">The sequence shown here is derived from an EMBL/GenBank/DDBJ whole genome shotgun (WGS) entry which is preliminary data.</text>
</comment>
<evidence type="ECO:0000313" key="2">
    <source>
        <dbReference type="Proteomes" id="UP001163850"/>
    </source>
</evidence>
<evidence type="ECO:0000313" key="1">
    <source>
        <dbReference type="EMBL" id="KAJ3980328.1"/>
    </source>
</evidence>